<dbReference type="AlphaFoldDB" id="A0A8C4TWV9"/>
<keyword evidence="3" id="KW-1185">Reference proteome</keyword>
<evidence type="ECO:0000259" key="1">
    <source>
        <dbReference type="PROSITE" id="PS51220"/>
    </source>
</evidence>
<evidence type="ECO:0000313" key="2">
    <source>
        <dbReference type="Ensembl" id="ENSFTIP00000002750.1"/>
    </source>
</evidence>
<protein>
    <recommendedName>
        <fullName evidence="1">NIDO domain-containing protein</fullName>
    </recommendedName>
</protein>
<dbReference type="SMART" id="SM00539">
    <property type="entry name" value="NIDO"/>
    <property type="match status" value="1"/>
</dbReference>
<evidence type="ECO:0000313" key="3">
    <source>
        <dbReference type="Proteomes" id="UP000694562"/>
    </source>
</evidence>
<dbReference type="Ensembl" id="ENSFTIT00000002882.1">
    <property type="protein sequence ID" value="ENSFTIP00000002750.1"/>
    <property type="gene ID" value="ENSFTIG00000001922.1"/>
</dbReference>
<proteinExistence type="predicted"/>
<dbReference type="GO" id="GO:0007160">
    <property type="term" value="P:cell-matrix adhesion"/>
    <property type="evidence" value="ECO:0007669"/>
    <property type="project" value="InterPro"/>
</dbReference>
<dbReference type="InterPro" id="IPR051495">
    <property type="entry name" value="Epithelial_Barrier/Signaling"/>
</dbReference>
<reference evidence="2" key="1">
    <citation type="submission" date="2025-08" db="UniProtKB">
        <authorList>
            <consortium name="Ensembl"/>
        </authorList>
    </citation>
    <scope>IDENTIFICATION</scope>
</reference>
<feature type="domain" description="NIDO" evidence="1">
    <location>
        <begin position="127"/>
        <end position="279"/>
    </location>
</feature>
<accession>A0A8C4TWV9</accession>
<dbReference type="OMA" id="SNESLMY"/>
<dbReference type="OrthoDB" id="6236007at2759"/>
<organism evidence="2 3">
    <name type="scientific">Falco tinnunculus</name>
    <name type="common">Common kestrel</name>
    <dbReference type="NCBI Taxonomy" id="100819"/>
    <lineage>
        <taxon>Eukaryota</taxon>
        <taxon>Metazoa</taxon>
        <taxon>Chordata</taxon>
        <taxon>Craniata</taxon>
        <taxon>Vertebrata</taxon>
        <taxon>Euteleostomi</taxon>
        <taxon>Archelosauria</taxon>
        <taxon>Archosauria</taxon>
        <taxon>Dinosauria</taxon>
        <taxon>Saurischia</taxon>
        <taxon>Theropoda</taxon>
        <taxon>Coelurosauria</taxon>
        <taxon>Aves</taxon>
        <taxon>Neognathae</taxon>
        <taxon>Neoaves</taxon>
        <taxon>Telluraves</taxon>
        <taxon>Australaves</taxon>
        <taxon>Falconiformes</taxon>
        <taxon>Falconidae</taxon>
        <taxon>Falco</taxon>
    </lineage>
</organism>
<dbReference type="PANTHER" id="PTHR13802:SF59">
    <property type="entry name" value="SUSHI DOMAIN-CONTAINING PROTEIN 2"/>
    <property type="match status" value="1"/>
</dbReference>
<name>A0A8C4TWV9_FALTI</name>
<dbReference type="InterPro" id="IPR003886">
    <property type="entry name" value="NIDO_dom"/>
</dbReference>
<sequence>MPELVAVPPRLTFSWGNRDAGRYQGAGMKPSFTFLLLLSGAVMIVQPKEDKAFLLYPYGPGENDQKNPKLDDGTSEKVFLTVPFTFYGKEYQRLYVNNNGVISFDSKVKQYTPDPFPLADGRPFVTPYWADVDNVRGGDIYYRESTDPALLARATKDINQYFPEIPYTATWVFVATWDHVAYYGSTSSKGNTFQAVLTTNTKVSFIILNYWDIQWTTGSASDGDPETGLGGTPAHAGFNSGDETNYYNIPGSQTEAIINITMTSNVNVPGRWVFQVDDFKVTGVPTEAPKAASSNSCWL</sequence>
<reference evidence="2" key="2">
    <citation type="submission" date="2025-09" db="UniProtKB">
        <authorList>
            <consortium name="Ensembl"/>
        </authorList>
    </citation>
    <scope>IDENTIFICATION</scope>
</reference>
<dbReference type="Proteomes" id="UP000694562">
    <property type="component" value="Unplaced"/>
</dbReference>
<dbReference type="PROSITE" id="PS51220">
    <property type="entry name" value="NIDO"/>
    <property type="match status" value="1"/>
</dbReference>
<dbReference type="PANTHER" id="PTHR13802">
    <property type="entry name" value="MUCIN 4-RELATED"/>
    <property type="match status" value="1"/>
</dbReference>
<dbReference type="Pfam" id="PF06119">
    <property type="entry name" value="NIDO"/>
    <property type="match status" value="1"/>
</dbReference>